<keyword evidence="1" id="KW-1133">Transmembrane helix</keyword>
<feature type="transmembrane region" description="Helical" evidence="1">
    <location>
        <begin position="259"/>
        <end position="280"/>
    </location>
</feature>
<feature type="transmembrane region" description="Helical" evidence="1">
    <location>
        <begin position="194"/>
        <end position="216"/>
    </location>
</feature>
<feature type="transmembrane region" description="Helical" evidence="1">
    <location>
        <begin position="39"/>
        <end position="62"/>
    </location>
</feature>
<evidence type="ECO:0000313" key="2">
    <source>
        <dbReference type="EMBL" id="RCG28537.1"/>
    </source>
</evidence>
<dbReference type="Proteomes" id="UP000253094">
    <property type="component" value="Unassembled WGS sequence"/>
</dbReference>
<dbReference type="GO" id="GO:0140359">
    <property type="term" value="F:ABC-type transporter activity"/>
    <property type="evidence" value="ECO:0007669"/>
    <property type="project" value="InterPro"/>
</dbReference>
<keyword evidence="1" id="KW-0472">Membrane</keyword>
<feature type="transmembrane region" description="Helical" evidence="1">
    <location>
        <begin position="82"/>
        <end position="104"/>
    </location>
</feature>
<reference evidence="2 3" key="1">
    <citation type="submission" date="2018-06" db="EMBL/GenBank/DDBJ databases">
        <title>Sphaerisporangium craniellae sp. nov., isolated from a marine sponge in the South China Sea.</title>
        <authorList>
            <person name="Li L."/>
        </authorList>
    </citation>
    <scope>NUCLEOTIDE SEQUENCE [LARGE SCALE GENOMIC DNA]</scope>
    <source>
        <strain evidence="2 3">CCTCC AA 208026</strain>
    </source>
</reference>
<proteinExistence type="predicted"/>
<dbReference type="Pfam" id="PF12679">
    <property type="entry name" value="ABC2_membrane_2"/>
    <property type="match status" value="1"/>
</dbReference>
<keyword evidence="1" id="KW-0812">Transmembrane</keyword>
<protein>
    <submittedName>
        <fullName evidence="2">ABC transporter permease</fullName>
    </submittedName>
</protein>
<evidence type="ECO:0000313" key="3">
    <source>
        <dbReference type="Proteomes" id="UP000253094"/>
    </source>
</evidence>
<dbReference type="OrthoDB" id="5188656at2"/>
<organism evidence="2 3">
    <name type="scientific">Sphaerisporangium album</name>
    <dbReference type="NCBI Taxonomy" id="509200"/>
    <lineage>
        <taxon>Bacteria</taxon>
        <taxon>Bacillati</taxon>
        <taxon>Actinomycetota</taxon>
        <taxon>Actinomycetes</taxon>
        <taxon>Streptosporangiales</taxon>
        <taxon>Streptosporangiaceae</taxon>
        <taxon>Sphaerisporangium</taxon>
    </lineage>
</organism>
<keyword evidence="3" id="KW-1185">Reference proteome</keyword>
<comment type="caution">
    <text evidence="2">The sequence shown here is derived from an EMBL/GenBank/DDBJ whole genome shotgun (WGS) entry which is preliminary data.</text>
</comment>
<feature type="transmembrane region" description="Helical" evidence="1">
    <location>
        <begin position="125"/>
        <end position="151"/>
    </location>
</feature>
<name>A0A367FFS5_9ACTN</name>
<dbReference type="GO" id="GO:0005886">
    <property type="term" value="C:plasma membrane"/>
    <property type="evidence" value="ECO:0007669"/>
    <property type="project" value="UniProtKB-SubCell"/>
</dbReference>
<dbReference type="PANTHER" id="PTHR37305:SF1">
    <property type="entry name" value="MEMBRANE PROTEIN"/>
    <property type="match status" value="1"/>
</dbReference>
<gene>
    <name evidence="2" type="ORF">DQ384_22540</name>
</gene>
<dbReference type="PANTHER" id="PTHR37305">
    <property type="entry name" value="INTEGRAL MEMBRANE PROTEIN-RELATED"/>
    <property type="match status" value="1"/>
</dbReference>
<dbReference type="RefSeq" id="WP_114030863.1">
    <property type="nucleotide sequence ID" value="NZ_QOIL01000013.1"/>
</dbReference>
<sequence length="285" mass="29137">MSGEGLTQAVPAGEGAGRSAADVVASEWIKLRSVRSTSYVLGAAALIVVLTALLTWQAVSAWDGLPAATRARWKGIAVEEYFLPFVQLVIGVLGVIAITGEYSSGMIRTSLVAVPRRGRLLVGKAVALAAVSLVAGTAVLFAVVAVEAWIVGDRAFPGHPVSLAAKAPLLVCMGLSVMVVALVGFGLGTLTRSTAAAIVAVAGLTFVLPALALGVLPEPWGVRVAMFMPANLPDQLAGWTPDEDITQGPFARSAGLPPLAALAALAAYVVVFVGTAALRFSRSDA</sequence>
<dbReference type="AlphaFoldDB" id="A0A367FFS5"/>
<evidence type="ECO:0000256" key="1">
    <source>
        <dbReference type="SAM" id="Phobius"/>
    </source>
</evidence>
<dbReference type="EMBL" id="QOIL01000013">
    <property type="protein sequence ID" value="RCG28537.1"/>
    <property type="molecule type" value="Genomic_DNA"/>
</dbReference>
<feature type="transmembrane region" description="Helical" evidence="1">
    <location>
        <begin position="163"/>
        <end position="187"/>
    </location>
</feature>
<accession>A0A367FFS5</accession>